<gene>
    <name evidence="2" type="ORF">HMPREF1536_00928</name>
</gene>
<feature type="transmembrane region" description="Helical" evidence="1">
    <location>
        <begin position="84"/>
        <end position="112"/>
    </location>
</feature>
<evidence type="ECO:0008006" key="4">
    <source>
        <dbReference type="Google" id="ProtNLM"/>
    </source>
</evidence>
<dbReference type="InterPro" id="IPR007403">
    <property type="entry name" value="DUF456"/>
</dbReference>
<dbReference type="HOGENOM" id="CLU_109297_0_1_10"/>
<dbReference type="PATRIC" id="fig|1203610.3.peg.952"/>
<dbReference type="PANTHER" id="PTHR39165:SF1">
    <property type="entry name" value="DUF456 DOMAIN-CONTAINING PROTEIN"/>
    <property type="match status" value="1"/>
</dbReference>
<evidence type="ECO:0000313" key="2">
    <source>
        <dbReference type="EMBL" id="KKB59380.1"/>
    </source>
</evidence>
<feature type="transmembrane region" description="Helical" evidence="1">
    <location>
        <begin position="132"/>
        <end position="154"/>
    </location>
</feature>
<comment type="caution">
    <text evidence="2">The sequence shown here is derived from an EMBL/GenBank/DDBJ whole genome shotgun (WGS) entry which is preliminary data.</text>
</comment>
<dbReference type="Pfam" id="PF04306">
    <property type="entry name" value="DUF456"/>
    <property type="match status" value="1"/>
</dbReference>
<dbReference type="RefSeq" id="WP_028726895.1">
    <property type="nucleotide sequence ID" value="NZ_AUAE01000011.1"/>
</dbReference>
<dbReference type="PANTHER" id="PTHR39165">
    <property type="entry name" value="IG HYPOTHETICAL 17883"/>
    <property type="match status" value="1"/>
</dbReference>
<sequence length="155" mass="16367">MDILLYVLAGLCLLLGFAGCFLPVLPGPPMAYVGLLLLQATERFQFTVGQLVTWGILVVVAQVLDYVTPILGTKYSGGSRWGNWGCVIGTVAGIFLFAPWGILLGPFIGALIGELLGGKAFGEAMKAGVGAFIGFLVSVVLKVGLCGYFVYCVIW</sequence>
<dbReference type="AlphaFoldDB" id="A0A0F5JP52"/>
<protein>
    <recommendedName>
        <fullName evidence="4">DUF456 domain-containing protein</fullName>
    </recommendedName>
</protein>
<dbReference type="STRING" id="1203610.HMPREF1536_00928"/>
<keyword evidence="1" id="KW-0812">Transmembrane</keyword>
<evidence type="ECO:0000256" key="1">
    <source>
        <dbReference type="SAM" id="Phobius"/>
    </source>
</evidence>
<dbReference type="Proteomes" id="UP000033035">
    <property type="component" value="Unassembled WGS sequence"/>
</dbReference>
<keyword evidence="3" id="KW-1185">Reference proteome</keyword>
<dbReference type="EMBL" id="AQHW01000005">
    <property type="protein sequence ID" value="KKB59380.1"/>
    <property type="molecule type" value="Genomic_DNA"/>
</dbReference>
<organism evidence="2 3">
    <name type="scientific">Parabacteroides gordonii MS-1 = DSM 23371</name>
    <dbReference type="NCBI Taxonomy" id="1203610"/>
    <lineage>
        <taxon>Bacteria</taxon>
        <taxon>Pseudomonadati</taxon>
        <taxon>Bacteroidota</taxon>
        <taxon>Bacteroidia</taxon>
        <taxon>Bacteroidales</taxon>
        <taxon>Tannerellaceae</taxon>
        <taxon>Parabacteroides</taxon>
    </lineage>
</organism>
<keyword evidence="1" id="KW-0472">Membrane</keyword>
<name>A0A0F5JP52_9BACT</name>
<proteinExistence type="predicted"/>
<keyword evidence="1" id="KW-1133">Transmembrane helix</keyword>
<evidence type="ECO:0000313" key="3">
    <source>
        <dbReference type="Proteomes" id="UP000033035"/>
    </source>
</evidence>
<accession>A0A0F5JP52</accession>
<reference evidence="2 3" key="1">
    <citation type="submission" date="2013-04" db="EMBL/GenBank/DDBJ databases">
        <title>The Genome Sequence of Parabacteroides gordonii DSM 23371.</title>
        <authorList>
            <consortium name="The Broad Institute Genomics Platform"/>
            <person name="Earl A."/>
            <person name="Ward D."/>
            <person name="Feldgarden M."/>
            <person name="Gevers D."/>
            <person name="Martens E."/>
            <person name="Sakamoto M."/>
            <person name="Benno Y."/>
            <person name="Suzuki N."/>
            <person name="Matsunaga N."/>
            <person name="Koshihara K."/>
            <person name="Seki M."/>
            <person name="Komiya H."/>
            <person name="Walker B."/>
            <person name="Young S."/>
            <person name="Zeng Q."/>
            <person name="Gargeya S."/>
            <person name="Fitzgerald M."/>
            <person name="Haas B."/>
            <person name="Abouelleil A."/>
            <person name="Allen A.W."/>
            <person name="Alvarado L."/>
            <person name="Arachchi H.M."/>
            <person name="Berlin A.M."/>
            <person name="Chapman S.B."/>
            <person name="Gainer-Dewar J."/>
            <person name="Goldberg J."/>
            <person name="Griggs A."/>
            <person name="Gujja S."/>
            <person name="Hansen M."/>
            <person name="Howarth C."/>
            <person name="Imamovic A."/>
            <person name="Ireland A."/>
            <person name="Larimer J."/>
            <person name="McCowan C."/>
            <person name="Murphy C."/>
            <person name="Pearson M."/>
            <person name="Poon T.W."/>
            <person name="Priest M."/>
            <person name="Roberts A."/>
            <person name="Saif S."/>
            <person name="Shea T."/>
            <person name="Sisk P."/>
            <person name="Sykes S."/>
            <person name="Wortman J."/>
            <person name="Nusbaum C."/>
            <person name="Birren B."/>
        </authorList>
    </citation>
    <scope>NUCLEOTIDE SEQUENCE [LARGE SCALE GENOMIC DNA]</scope>
    <source>
        <strain evidence="2 3">MS-1</strain>
    </source>
</reference>
<feature type="transmembrane region" description="Helical" evidence="1">
    <location>
        <begin position="44"/>
        <end position="64"/>
    </location>
</feature>